<dbReference type="NCBIfam" id="TIGR02727">
    <property type="entry name" value="MTHFS_bact"/>
    <property type="match status" value="1"/>
</dbReference>
<keyword evidence="3 4" id="KW-0067">ATP-binding</keyword>
<evidence type="ECO:0000256" key="3">
    <source>
        <dbReference type="ARBA" id="ARBA00022840"/>
    </source>
</evidence>
<comment type="catalytic activity">
    <reaction evidence="4">
        <text>(6S)-5-formyl-5,6,7,8-tetrahydrofolate + ATP = (6R)-5,10-methenyltetrahydrofolate + ADP + phosphate</text>
        <dbReference type="Rhea" id="RHEA:10488"/>
        <dbReference type="ChEBI" id="CHEBI:30616"/>
        <dbReference type="ChEBI" id="CHEBI:43474"/>
        <dbReference type="ChEBI" id="CHEBI:57455"/>
        <dbReference type="ChEBI" id="CHEBI:57457"/>
        <dbReference type="ChEBI" id="CHEBI:456216"/>
        <dbReference type="EC" id="6.3.3.2"/>
    </reaction>
</comment>
<name>A0ABV0F2W8_9ENTE</name>
<comment type="similarity">
    <text evidence="1 4">Belongs to the 5-formyltetrahydrofolate cyclo-ligase family.</text>
</comment>
<evidence type="ECO:0000256" key="1">
    <source>
        <dbReference type="ARBA" id="ARBA00010638"/>
    </source>
</evidence>
<dbReference type="PANTHER" id="PTHR23407">
    <property type="entry name" value="ATPASE INHIBITOR/5-FORMYLTETRAHYDROFOLATE CYCLO-LIGASE"/>
    <property type="match status" value="1"/>
</dbReference>
<dbReference type="InterPro" id="IPR002698">
    <property type="entry name" value="FTHF_cligase"/>
</dbReference>
<keyword evidence="6" id="KW-1185">Reference proteome</keyword>
<sequence>MDKKTLRKEGIAILSLLSQQAKKKQQKEQLIHQLLFASKSWQAAETIGLVRSTAIELATLPIFTRGFQEGKRLVVPKALADKKMVFHEITPETVYEKSAFGIEEPNHHAPLLPAEIDLLIVPGVVFSTKGYRIGFGGGYYDRFLQDYPNQTVSLVFGEQLRDDWQAEKFDRPVNKLITDTFKKEVGK</sequence>
<comment type="cofactor">
    <cofactor evidence="4">
        <name>Mg(2+)</name>
        <dbReference type="ChEBI" id="CHEBI:18420"/>
    </cofactor>
</comment>
<dbReference type="Pfam" id="PF01812">
    <property type="entry name" value="5-FTHF_cyc-lig"/>
    <property type="match status" value="1"/>
</dbReference>
<dbReference type="Gene3D" id="3.40.50.10420">
    <property type="entry name" value="NagB/RpiA/CoA transferase-like"/>
    <property type="match status" value="1"/>
</dbReference>
<dbReference type="PANTHER" id="PTHR23407:SF1">
    <property type="entry name" value="5-FORMYLTETRAHYDROFOLATE CYCLO-LIGASE"/>
    <property type="match status" value="1"/>
</dbReference>
<accession>A0ABV0F2W8</accession>
<protein>
    <recommendedName>
        <fullName evidence="4">5-formyltetrahydrofolate cyclo-ligase</fullName>
        <ecNumber evidence="4">6.3.3.2</ecNumber>
    </recommendedName>
</protein>
<reference evidence="6" key="1">
    <citation type="submission" date="2016-06" db="EMBL/GenBank/DDBJ databases">
        <title>Four novel species of enterococci isolated from chicken manure.</title>
        <authorList>
            <person name="Van Tyne D."/>
        </authorList>
    </citation>
    <scope>NUCLEOTIDE SEQUENCE [LARGE SCALE GENOMIC DNA]</scope>
    <source>
        <strain evidence="6">JM9A</strain>
    </source>
</reference>
<gene>
    <name evidence="5" type="ORF">BAU18_001988</name>
</gene>
<comment type="caution">
    <text evidence="5">The sequence shown here is derived from an EMBL/GenBank/DDBJ whole genome shotgun (WGS) entry which is preliminary data.</text>
</comment>
<dbReference type="InterPro" id="IPR024185">
    <property type="entry name" value="FTHF_cligase-like_sf"/>
</dbReference>
<evidence type="ECO:0000313" key="5">
    <source>
        <dbReference type="EMBL" id="MEO1782394.1"/>
    </source>
</evidence>
<proteinExistence type="inferred from homology"/>
<dbReference type="SUPFAM" id="SSF100950">
    <property type="entry name" value="NagB/RpiA/CoA transferase-like"/>
    <property type="match status" value="1"/>
</dbReference>
<keyword evidence="4" id="KW-0460">Magnesium</keyword>
<organism evidence="5 6">
    <name type="scientific">Enterococcus diestrammenae</name>
    <dbReference type="NCBI Taxonomy" id="1155073"/>
    <lineage>
        <taxon>Bacteria</taxon>
        <taxon>Bacillati</taxon>
        <taxon>Bacillota</taxon>
        <taxon>Bacilli</taxon>
        <taxon>Lactobacillales</taxon>
        <taxon>Enterococcaceae</taxon>
        <taxon>Enterococcus</taxon>
    </lineage>
</organism>
<dbReference type="InterPro" id="IPR037171">
    <property type="entry name" value="NagB/RpiA_transferase-like"/>
</dbReference>
<evidence type="ECO:0000313" key="6">
    <source>
        <dbReference type="Proteomes" id="UP001429357"/>
    </source>
</evidence>
<keyword evidence="4" id="KW-0479">Metal-binding</keyword>
<dbReference type="EMBL" id="MAEI02000001">
    <property type="protein sequence ID" value="MEO1782394.1"/>
    <property type="molecule type" value="Genomic_DNA"/>
</dbReference>
<keyword evidence="2 4" id="KW-0547">Nucleotide-binding</keyword>
<evidence type="ECO:0000256" key="4">
    <source>
        <dbReference type="RuleBase" id="RU361279"/>
    </source>
</evidence>
<reference evidence="5 6" key="2">
    <citation type="submission" date="2024-02" db="EMBL/GenBank/DDBJ databases">
        <title>The Genome Sequence of Enterococcus diestrammenae JM9A.</title>
        <authorList>
            <person name="Earl A."/>
            <person name="Manson A."/>
            <person name="Gilmore M."/>
            <person name="Sanders J."/>
            <person name="Shea T."/>
            <person name="Howe W."/>
            <person name="Livny J."/>
            <person name="Cuomo C."/>
            <person name="Neafsey D."/>
            <person name="Birren B."/>
        </authorList>
    </citation>
    <scope>NUCLEOTIDE SEQUENCE [LARGE SCALE GENOMIC DNA]</scope>
    <source>
        <strain evidence="5 6">JM9A</strain>
    </source>
</reference>
<dbReference type="RefSeq" id="WP_161869102.1">
    <property type="nucleotide sequence ID" value="NZ_MAEI02000001.1"/>
</dbReference>
<evidence type="ECO:0000256" key="2">
    <source>
        <dbReference type="ARBA" id="ARBA00022741"/>
    </source>
</evidence>
<dbReference type="PIRSF" id="PIRSF006806">
    <property type="entry name" value="FTHF_cligase"/>
    <property type="match status" value="1"/>
</dbReference>
<dbReference type="Proteomes" id="UP001429357">
    <property type="component" value="Unassembled WGS sequence"/>
</dbReference>
<dbReference type="EC" id="6.3.3.2" evidence="4"/>